<dbReference type="AlphaFoldDB" id="A0A8T0KJZ9"/>
<sequence length="89" mass="9654">MANVDTNKVIPIDKVEVVDGDIGANSSSTQPTSRFTYGAQTLTCLTTTEVTQWQKGCEVEKEKRKSHCQGEKSSSSHKKSGKDNSSFGL</sequence>
<gene>
    <name evidence="2" type="ORF">HKW66_Vig0103460</name>
</gene>
<proteinExistence type="predicted"/>
<reference evidence="2 3" key="1">
    <citation type="submission" date="2020-05" db="EMBL/GenBank/DDBJ databases">
        <title>Vigna angularis (adzuki bean) Var. LongXiaoDou No. 4 denovo assembly.</title>
        <authorList>
            <person name="Xiang H."/>
        </authorList>
    </citation>
    <scope>NUCLEOTIDE SEQUENCE [LARGE SCALE GENOMIC DNA]</scope>
    <source>
        <tissue evidence="2">Leaf</tissue>
    </source>
</reference>
<organism evidence="2 3">
    <name type="scientific">Phaseolus angularis</name>
    <name type="common">Azuki bean</name>
    <name type="synonym">Vigna angularis</name>
    <dbReference type="NCBI Taxonomy" id="3914"/>
    <lineage>
        <taxon>Eukaryota</taxon>
        <taxon>Viridiplantae</taxon>
        <taxon>Streptophyta</taxon>
        <taxon>Embryophyta</taxon>
        <taxon>Tracheophyta</taxon>
        <taxon>Spermatophyta</taxon>
        <taxon>Magnoliopsida</taxon>
        <taxon>eudicotyledons</taxon>
        <taxon>Gunneridae</taxon>
        <taxon>Pentapetalae</taxon>
        <taxon>rosids</taxon>
        <taxon>fabids</taxon>
        <taxon>Fabales</taxon>
        <taxon>Fabaceae</taxon>
        <taxon>Papilionoideae</taxon>
        <taxon>50 kb inversion clade</taxon>
        <taxon>NPAAA clade</taxon>
        <taxon>indigoferoid/millettioid clade</taxon>
        <taxon>Phaseoleae</taxon>
        <taxon>Vigna</taxon>
    </lineage>
</organism>
<evidence type="ECO:0000313" key="2">
    <source>
        <dbReference type="EMBL" id="KAG2399801.1"/>
    </source>
</evidence>
<evidence type="ECO:0000313" key="3">
    <source>
        <dbReference type="Proteomes" id="UP000743370"/>
    </source>
</evidence>
<feature type="region of interest" description="Disordered" evidence="1">
    <location>
        <begin position="61"/>
        <end position="89"/>
    </location>
</feature>
<dbReference type="EMBL" id="JABFOF010000004">
    <property type="protein sequence ID" value="KAG2399801.1"/>
    <property type="molecule type" value="Genomic_DNA"/>
</dbReference>
<evidence type="ECO:0000256" key="1">
    <source>
        <dbReference type="SAM" id="MobiDB-lite"/>
    </source>
</evidence>
<protein>
    <submittedName>
        <fullName evidence="2">Uncharacterized protein</fullName>
    </submittedName>
</protein>
<accession>A0A8T0KJZ9</accession>
<comment type="caution">
    <text evidence="2">The sequence shown here is derived from an EMBL/GenBank/DDBJ whole genome shotgun (WGS) entry which is preliminary data.</text>
</comment>
<name>A0A8T0KJZ9_PHAAN</name>
<dbReference type="Proteomes" id="UP000743370">
    <property type="component" value="Unassembled WGS sequence"/>
</dbReference>